<dbReference type="Proteomes" id="UP001597357">
    <property type="component" value="Unassembled WGS sequence"/>
</dbReference>
<dbReference type="CDD" id="cd00840">
    <property type="entry name" value="MPP_Mre11_N"/>
    <property type="match status" value="1"/>
</dbReference>
<evidence type="ECO:0000256" key="4">
    <source>
        <dbReference type="ARBA" id="ARBA00022722"/>
    </source>
</evidence>
<protein>
    <recommendedName>
        <fullName evidence="3 7">Nuclease SbcCD subunit D</fullName>
    </recommendedName>
</protein>
<dbReference type="InterPro" id="IPR029052">
    <property type="entry name" value="Metallo-depent_PP-like"/>
</dbReference>
<comment type="similarity">
    <text evidence="1 7">Belongs to the SbcD family.</text>
</comment>
<name>A0ABW5SD76_9FLAO</name>
<dbReference type="SUPFAM" id="SSF56300">
    <property type="entry name" value="Metallo-dependent phosphatases"/>
    <property type="match status" value="1"/>
</dbReference>
<comment type="subunit">
    <text evidence="2 7">Heterodimer of SbcC and SbcD.</text>
</comment>
<keyword evidence="6 7" id="KW-0269">Exonuclease</keyword>
<evidence type="ECO:0000256" key="7">
    <source>
        <dbReference type="RuleBase" id="RU363069"/>
    </source>
</evidence>
<dbReference type="InterPro" id="IPR026843">
    <property type="entry name" value="SbcD_C"/>
</dbReference>
<dbReference type="NCBIfam" id="TIGR00619">
    <property type="entry name" value="sbcd"/>
    <property type="match status" value="1"/>
</dbReference>
<reference evidence="11" key="1">
    <citation type="journal article" date="2019" name="Int. J. Syst. Evol. Microbiol.">
        <title>The Global Catalogue of Microorganisms (GCM) 10K type strain sequencing project: providing services to taxonomists for standard genome sequencing and annotation.</title>
        <authorList>
            <consortium name="The Broad Institute Genomics Platform"/>
            <consortium name="The Broad Institute Genome Sequencing Center for Infectious Disease"/>
            <person name="Wu L."/>
            <person name="Ma J."/>
        </authorList>
    </citation>
    <scope>NUCLEOTIDE SEQUENCE [LARGE SCALE GENOMIC DNA]</scope>
    <source>
        <strain evidence="11">KCTC 42255</strain>
    </source>
</reference>
<dbReference type="Pfam" id="PF12320">
    <property type="entry name" value="SbcD_C"/>
    <property type="match status" value="1"/>
</dbReference>
<dbReference type="InterPro" id="IPR004593">
    <property type="entry name" value="SbcD"/>
</dbReference>
<accession>A0ABW5SD76</accession>
<evidence type="ECO:0000259" key="9">
    <source>
        <dbReference type="Pfam" id="PF12320"/>
    </source>
</evidence>
<dbReference type="RefSeq" id="WP_379045002.1">
    <property type="nucleotide sequence ID" value="NZ_JBHULZ010000023.1"/>
</dbReference>
<feature type="domain" description="Calcineurin-like phosphoesterase" evidence="8">
    <location>
        <begin position="1"/>
        <end position="228"/>
    </location>
</feature>
<dbReference type="InterPro" id="IPR041796">
    <property type="entry name" value="Mre11_N"/>
</dbReference>
<dbReference type="Pfam" id="PF00149">
    <property type="entry name" value="Metallophos"/>
    <property type="match status" value="1"/>
</dbReference>
<feature type="domain" description="Nuclease SbcCD subunit D C-terminal" evidence="9">
    <location>
        <begin position="276"/>
        <end position="377"/>
    </location>
</feature>
<evidence type="ECO:0000256" key="1">
    <source>
        <dbReference type="ARBA" id="ARBA00010555"/>
    </source>
</evidence>
<proteinExistence type="inferred from homology"/>
<evidence type="ECO:0000256" key="6">
    <source>
        <dbReference type="ARBA" id="ARBA00022839"/>
    </source>
</evidence>
<comment type="function">
    <text evidence="7">SbcCD cleaves DNA hairpin structures. These structures can inhibit DNA replication and are intermediates in certain DNA recombination reactions. The complex acts as a 3'-&gt;5' double strand exonuclease that can open hairpins. It also has a 5' single-strand endonuclease activity.</text>
</comment>
<dbReference type="InterPro" id="IPR004843">
    <property type="entry name" value="Calcineurin-like_PHP"/>
</dbReference>
<sequence length="402" mass="45863">MRILHTADWHIGKRLHKHYLYQDFDLFIGWLCDIILEEKIELVLVSGDVFDLANPSAEARKQYYQALLAIKNLNCKLIITGGNHDSPSMLDAPKELLNALDLNVIGGLPEKIEDCIIALPQSKNPEIVIAALPYLRDADIRQASDGNTYEDRLKAMRTGIQLKFDAAANWCEKNYNGIPAIAMGHLYAAGVSTSESERDIQIGNQAAFKAEQFNGYFKYIALGHIHQPQQVKAKVPTYYSGSPIQLSFSERKDEKRVLIIDTEKDFTPKSITIPKFRNLKKITGTLEHIKNKLTKLTWQGTLTTLIEIELHEENYSLKKLAELDTLISDFSLPNFEIIKHRAQFSNQQLQTGDVFSGKQKLEDLKPKEVFESLLNQESYLPEEQIELRQTFDELYELLHTTD</sequence>
<evidence type="ECO:0000259" key="8">
    <source>
        <dbReference type="Pfam" id="PF00149"/>
    </source>
</evidence>
<keyword evidence="4 7" id="KW-0540">Nuclease</keyword>
<dbReference type="EMBL" id="JBHULZ010000023">
    <property type="protein sequence ID" value="MFD2697335.1"/>
    <property type="molecule type" value="Genomic_DNA"/>
</dbReference>
<dbReference type="GO" id="GO:0004527">
    <property type="term" value="F:exonuclease activity"/>
    <property type="evidence" value="ECO:0007669"/>
    <property type="project" value="UniProtKB-KW"/>
</dbReference>
<evidence type="ECO:0000313" key="11">
    <source>
        <dbReference type="Proteomes" id="UP001597357"/>
    </source>
</evidence>
<gene>
    <name evidence="7" type="primary">sbcD</name>
    <name evidence="10" type="ORF">ACFSQ0_04970</name>
</gene>
<dbReference type="PANTHER" id="PTHR30337">
    <property type="entry name" value="COMPONENT OF ATP-DEPENDENT DSDNA EXONUCLEASE"/>
    <property type="match status" value="1"/>
</dbReference>
<evidence type="ECO:0000313" key="10">
    <source>
        <dbReference type="EMBL" id="MFD2697335.1"/>
    </source>
</evidence>
<comment type="caution">
    <text evidence="10">The sequence shown here is derived from an EMBL/GenBank/DDBJ whole genome shotgun (WGS) entry which is preliminary data.</text>
</comment>
<evidence type="ECO:0000256" key="3">
    <source>
        <dbReference type="ARBA" id="ARBA00013365"/>
    </source>
</evidence>
<evidence type="ECO:0000256" key="2">
    <source>
        <dbReference type="ARBA" id="ARBA00011322"/>
    </source>
</evidence>
<evidence type="ECO:0000256" key="5">
    <source>
        <dbReference type="ARBA" id="ARBA00022801"/>
    </source>
</evidence>
<keyword evidence="7" id="KW-0255">Endonuclease</keyword>
<keyword evidence="7" id="KW-0233">DNA recombination</keyword>
<dbReference type="PANTHER" id="PTHR30337:SF0">
    <property type="entry name" value="NUCLEASE SBCCD SUBUNIT D"/>
    <property type="match status" value="1"/>
</dbReference>
<keyword evidence="7" id="KW-0235">DNA replication</keyword>
<organism evidence="10 11">
    <name type="scientific">Mesonia sediminis</name>
    <dbReference type="NCBI Taxonomy" id="1703946"/>
    <lineage>
        <taxon>Bacteria</taxon>
        <taxon>Pseudomonadati</taxon>
        <taxon>Bacteroidota</taxon>
        <taxon>Flavobacteriia</taxon>
        <taxon>Flavobacteriales</taxon>
        <taxon>Flavobacteriaceae</taxon>
        <taxon>Mesonia</taxon>
    </lineage>
</organism>
<keyword evidence="11" id="KW-1185">Reference proteome</keyword>
<keyword evidence="5 7" id="KW-0378">Hydrolase</keyword>
<dbReference type="Gene3D" id="3.60.21.10">
    <property type="match status" value="1"/>
</dbReference>
<dbReference type="InterPro" id="IPR050535">
    <property type="entry name" value="DNA_Repair-Maintenance_Comp"/>
</dbReference>